<dbReference type="PANTHER" id="PTHR31965:SF1">
    <property type="entry name" value="TRANSMEMBRANE PROTEIN 42"/>
    <property type="match status" value="1"/>
</dbReference>
<dbReference type="InterPro" id="IPR039632">
    <property type="entry name" value="TMEM42"/>
</dbReference>
<keyword evidence="1" id="KW-0812">Transmembrane</keyword>
<dbReference type="EMBL" id="JAPXFL010000008">
    <property type="protein sequence ID" value="KAK9502205.1"/>
    <property type="molecule type" value="Genomic_DNA"/>
</dbReference>
<protein>
    <recommendedName>
        <fullName evidence="4">EamA domain-containing protein</fullName>
    </recommendedName>
</protein>
<reference evidence="2 3" key="1">
    <citation type="submission" date="2022-12" db="EMBL/GenBank/DDBJ databases">
        <title>Chromosome-level genome assembly of true bugs.</title>
        <authorList>
            <person name="Ma L."/>
            <person name="Li H."/>
        </authorList>
    </citation>
    <scope>NUCLEOTIDE SEQUENCE [LARGE SCALE GENOMIC DNA]</scope>
    <source>
        <strain evidence="2">Lab_2022b</strain>
    </source>
</reference>
<feature type="transmembrane region" description="Helical" evidence="1">
    <location>
        <begin position="69"/>
        <end position="89"/>
    </location>
</feature>
<feature type="transmembrane region" description="Helical" evidence="1">
    <location>
        <begin position="95"/>
        <end position="112"/>
    </location>
</feature>
<organism evidence="2 3">
    <name type="scientific">Rhynocoris fuscipes</name>
    <dbReference type="NCBI Taxonomy" id="488301"/>
    <lineage>
        <taxon>Eukaryota</taxon>
        <taxon>Metazoa</taxon>
        <taxon>Ecdysozoa</taxon>
        <taxon>Arthropoda</taxon>
        <taxon>Hexapoda</taxon>
        <taxon>Insecta</taxon>
        <taxon>Pterygota</taxon>
        <taxon>Neoptera</taxon>
        <taxon>Paraneoptera</taxon>
        <taxon>Hemiptera</taxon>
        <taxon>Heteroptera</taxon>
        <taxon>Panheteroptera</taxon>
        <taxon>Cimicomorpha</taxon>
        <taxon>Reduviidae</taxon>
        <taxon>Harpactorinae</taxon>
        <taxon>Harpactorini</taxon>
        <taxon>Rhynocoris</taxon>
    </lineage>
</organism>
<keyword evidence="3" id="KW-1185">Reference proteome</keyword>
<feature type="transmembrane region" description="Helical" evidence="1">
    <location>
        <begin position="7"/>
        <end position="28"/>
    </location>
</feature>
<keyword evidence="1" id="KW-0472">Membrane</keyword>
<comment type="caution">
    <text evidence="2">The sequence shown here is derived from an EMBL/GenBank/DDBJ whole genome shotgun (WGS) entry which is preliminary data.</text>
</comment>
<sequence length="120" mass="13038">MIPKVQTYTINAIIAGILGSLGSFLGKLSGSFDYYIYSLLFFIAMVVSNTIGCIFFAKSLDLSATTLQPALISTASNYLFTAFLGVLFFEETTGLLWFLGTTLILSGIILVSQEKKLKVT</sequence>
<evidence type="ECO:0000313" key="3">
    <source>
        <dbReference type="Proteomes" id="UP001461498"/>
    </source>
</evidence>
<dbReference type="Gene3D" id="1.10.3730.20">
    <property type="match status" value="1"/>
</dbReference>
<dbReference type="InterPro" id="IPR037185">
    <property type="entry name" value="EmrE-like"/>
</dbReference>
<dbReference type="PANTHER" id="PTHR31965">
    <property type="entry name" value="TRANSMEMBRANE PROTEIN 42"/>
    <property type="match status" value="1"/>
</dbReference>
<accession>A0AAW1CW26</accession>
<name>A0AAW1CW26_9HEMI</name>
<dbReference type="Proteomes" id="UP001461498">
    <property type="component" value="Unassembled WGS sequence"/>
</dbReference>
<dbReference type="SUPFAM" id="SSF103481">
    <property type="entry name" value="Multidrug resistance efflux transporter EmrE"/>
    <property type="match status" value="1"/>
</dbReference>
<feature type="transmembrane region" description="Helical" evidence="1">
    <location>
        <begin position="34"/>
        <end position="57"/>
    </location>
</feature>
<dbReference type="AlphaFoldDB" id="A0AAW1CW26"/>
<gene>
    <name evidence="2" type="ORF">O3M35_011019</name>
</gene>
<evidence type="ECO:0008006" key="4">
    <source>
        <dbReference type="Google" id="ProtNLM"/>
    </source>
</evidence>
<evidence type="ECO:0000313" key="2">
    <source>
        <dbReference type="EMBL" id="KAK9502205.1"/>
    </source>
</evidence>
<keyword evidence="1" id="KW-1133">Transmembrane helix</keyword>
<proteinExistence type="predicted"/>
<evidence type="ECO:0000256" key="1">
    <source>
        <dbReference type="SAM" id="Phobius"/>
    </source>
</evidence>